<keyword evidence="4" id="KW-0342">GTP-binding</keyword>
<dbReference type="AlphaFoldDB" id="A1RVW3"/>
<dbReference type="PANTHER" id="PTHR21231">
    <property type="entry name" value="XPA-BINDING PROTEIN 1-RELATED"/>
    <property type="match status" value="1"/>
</dbReference>
<evidence type="ECO:0008006" key="7">
    <source>
        <dbReference type="Google" id="ProtNLM"/>
    </source>
</evidence>
<dbReference type="Gene3D" id="3.40.50.300">
    <property type="entry name" value="P-loop containing nucleotide triphosphate hydrolases"/>
    <property type="match status" value="1"/>
</dbReference>
<dbReference type="Proteomes" id="UP000002595">
    <property type="component" value="Chromosome"/>
</dbReference>
<gene>
    <name evidence="5" type="ordered locus">Pisl_1948</name>
</gene>
<proteinExistence type="inferred from homology"/>
<sequence length="260" mass="29198">MRGWLSAGEFLSCWCLWVVIVVVFGPAGSGKTTLVGEFGRYLSEQEFSVAYVNLDCAVESLPYRPNFDVRNYFTLVDIMRRFGLGPNGALVKSMELLLDLVGEVSSKLEKLGLLYDYVFVDTPGQLELTLFHDAVVKLVESFARRGLALFLTPADMLKRPRDLVFLNLMALAVRVRFEIPLVTVLTKADLLDREFVERLRARVAQGLGGLEEDLVAELASIVDRLEKKQRLIKVSAITREGFDDLQTILHEVFCTCGELT</sequence>
<comment type="similarity">
    <text evidence="1">Belongs to the GPN-loop GTPase family.</text>
</comment>
<dbReference type="InterPro" id="IPR027417">
    <property type="entry name" value="P-loop_NTPase"/>
</dbReference>
<dbReference type="Pfam" id="PF03029">
    <property type="entry name" value="ATP_bind_1"/>
    <property type="match status" value="1"/>
</dbReference>
<reference evidence="5" key="1">
    <citation type="submission" date="2006-12" db="EMBL/GenBank/DDBJ databases">
        <title>Complete sequence of Pyrobaculum islandicum DSM 4184.</title>
        <authorList>
            <person name="Copeland A."/>
            <person name="Lucas S."/>
            <person name="Lapidus A."/>
            <person name="Barry K."/>
            <person name="Detter J.C."/>
            <person name="Glavina del Rio T."/>
            <person name="Dalin E."/>
            <person name="Tice H."/>
            <person name="Pitluck S."/>
            <person name="Meincke L."/>
            <person name="Brettin T."/>
            <person name="Bruce D."/>
            <person name="Han C."/>
            <person name="Tapia R."/>
            <person name="Gilna P."/>
            <person name="Schmutz J."/>
            <person name="Larimer F."/>
            <person name="Land M."/>
            <person name="Hauser L."/>
            <person name="Kyrpides N."/>
            <person name="Mikhailova N."/>
            <person name="Cozen A.E."/>
            <person name="Fitz-Gibbon S.T."/>
            <person name="House C.H."/>
            <person name="Saltikov C."/>
            <person name="Lowe T."/>
            <person name="Richardson P."/>
        </authorList>
    </citation>
    <scope>NUCLEOTIDE SEQUENCE [LARGE SCALE GENOMIC DNA]</scope>
    <source>
        <strain evidence="5">DSM 4184</strain>
    </source>
</reference>
<evidence type="ECO:0000313" key="5">
    <source>
        <dbReference type="EMBL" id="ABL89095.1"/>
    </source>
</evidence>
<dbReference type="HOGENOM" id="CLU_037460_3_0_2"/>
<dbReference type="eggNOG" id="arCOG01225">
    <property type="taxonomic scope" value="Archaea"/>
</dbReference>
<organism evidence="5 6">
    <name type="scientific">Pyrobaculum islandicum (strain DSM 4184 / JCM 9189 / GEO3)</name>
    <dbReference type="NCBI Taxonomy" id="384616"/>
    <lineage>
        <taxon>Archaea</taxon>
        <taxon>Thermoproteota</taxon>
        <taxon>Thermoprotei</taxon>
        <taxon>Thermoproteales</taxon>
        <taxon>Thermoproteaceae</taxon>
        <taxon>Pyrobaculum</taxon>
    </lineage>
</organism>
<dbReference type="SUPFAM" id="SSF52540">
    <property type="entry name" value="P-loop containing nucleoside triphosphate hydrolases"/>
    <property type="match status" value="1"/>
</dbReference>
<keyword evidence="6" id="KW-1185">Reference proteome</keyword>
<evidence type="ECO:0000256" key="2">
    <source>
        <dbReference type="ARBA" id="ARBA00022741"/>
    </source>
</evidence>
<dbReference type="EMBL" id="CP000504">
    <property type="protein sequence ID" value="ABL89095.1"/>
    <property type="molecule type" value="Genomic_DNA"/>
</dbReference>
<keyword evidence="2" id="KW-0547">Nucleotide-binding</keyword>
<dbReference type="GO" id="GO:0005525">
    <property type="term" value="F:GTP binding"/>
    <property type="evidence" value="ECO:0007669"/>
    <property type="project" value="UniProtKB-KW"/>
</dbReference>
<dbReference type="GO" id="GO:0003924">
    <property type="term" value="F:GTPase activity"/>
    <property type="evidence" value="ECO:0007669"/>
    <property type="project" value="TreeGrafter"/>
</dbReference>
<evidence type="ECO:0000256" key="3">
    <source>
        <dbReference type="ARBA" id="ARBA00022801"/>
    </source>
</evidence>
<evidence type="ECO:0000256" key="1">
    <source>
        <dbReference type="ARBA" id="ARBA00005290"/>
    </source>
</evidence>
<keyword evidence="3" id="KW-0378">Hydrolase</keyword>
<dbReference type="InterPro" id="IPR004130">
    <property type="entry name" value="Gpn"/>
</dbReference>
<evidence type="ECO:0000256" key="4">
    <source>
        <dbReference type="ARBA" id="ARBA00023134"/>
    </source>
</evidence>
<evidence type="ECO:0000313" key="6">
    <source>
        <dbReference type="Proteomes" id="UP000002595"/>
    </source>
</evidence>
<accession>A1RVW3</accession>
<name>A1RVW3_PYRIL</name>
<dbReference type="KEGG" id="pis:Pisl_1948"/>
<protein>
    <recommendedName>
        <fullName evidence="7">GTPase</fullName>
    </recommendedName>
</protein>
<dbReference type="STRING" id="384616.Pisl_1948"/>
<dbReference type="PANTHER" id="PTHR21231:SF8">
    <property type="entry name" value="GPN-LOOP GTPASE 1"/>
    <property type="match status" value="1"/>
</dbReference>